<evidence type="ECO:0000313" key="1">
    <source>
        <dbReference type="EMBL" id="ETN64161.1"/>
    </source>
</evidence>
<organism evidence="1">
    <name type="scientific">Anopheles darlingi</name>
    <name type="common">Mosquito</name>
    <dbReference type="NCBI Taxonomy" id="43151"/>
    <lineage>
        <taxon>Eukaryota</taxon>
        <taxon>Metazoa</taxon>
        <taxon>Ecdysozoa</taxon>
        <taxon>Arthropoda</taxon>
        <taxon>Hexapoda</taxon>
        <taxon>Insecta</taxon>
        <taxon>Pterygota</taxon>
        <taxon>Neoptera</taxon>
        <taxon>Endopterygota</taxon>
        <taxon>Diptera</taxon>
        <taxon>Nematocera</taxon>
        <taxon>Culicoidea</taxon>
        <taxon>Culicidae</taxon>
        <taxon>Anophelinae</taxon>
        <taxon>Anopheles</taxon>
    </lineage>
</organism>
<gene>
    <name evidence="1" type="ORF">AND_004103</name>
</gene>
<dbReference type="EMBL" id="ADMH02001078">
    <property type="protein sequence ID" value="ETN64161.1"/>
    <property type="molecule type" value="Genomic_DNA"/>
</dbReference>
<evidence type="ECO:0000313" key="3">
    <source>
        <dbReference type="Proteomes" id="UP000000673"/>
    </source>
</evidence>
<reference evidence="2" key="4">
    <citation type="submission" date="2015-06" db="UniProtKB">
        <authorList>
            <consortium name="EnsemblMetazoa"/>
        </authorList>
    </citation>
    <scope>IDENTIFICATION</scope>
</reference>
<dbReference type="AlphaFoldDB" id="W5JJ42"/>
<sequence length="295" mass="32527">MMRPPILILMPNRLLYSMAPTSKTLKGLVGRPVEPLSQLQTIPGACERLEFATNNGLLYNVIRQTNSMEWKRATGKLDVYSQPSTMKFFFTEEVPRRAACLDVAGVGGNGVREDVQTDAGQTSRSGSNAVGPRFELRHFVSGPVEVSKRCRENGSTVRPHYTAQESPFAVCRRSQRAGRVEAGGEIKHCPKRPQPISPVCEFAQEGWGVLAVTQKCHAVNCHPFAIETHPRESIHRRSMCAEIETELDVECLNALIGPAVPGARWCRLKQLDETGSARPLVGNIVNGAIWGVLRE</sequence>
<reference evidence="1" key="3">
    <citation type="journal article" date="2013" name="Nucleic Acids Res.">
        <title>The genome of Anopheles darlingi, the main neotropical malaria vector.</title>
        <authorList>
            <person name="Marinotti O."/>
            <person name="Cerqueira G.C."/>
            <person name="de Almeida L.G."/>
            <person name="Ferro M.I."/>
            <person name="Loreto E.L."/>
            <person name="Zaha A."/>
            <person name="Teixeira S.M."/>
            <person name="Wespiser A.R."/>
            <person name="Almeida E Silva A."/>
            <person name="Schlindwein A.D."/>
            <person name="Pacheco A.C."/>
            <person name="Silva A.L."/>
            <person name="Graveley B.R."/>
            <person name="Walenz B.P."/>
            <person name="Lima Bde A."/>
            <person name="Ribeiro C.A."/>
            <person name="Nunes-Silva C.G."/>
            <person name="de Carvalho C.R."/>
            <person name="Soares C.M."/>
            <person name="de Menezes C.B."/>
            <person name="Matiolli C."/>
            <person name="Caffrey D."/>
            <person name="Araujo D.A."/>
            <person name="de Oliveira D.M."/>
            <person name="Golenbock D."/>
            <person name="Grisard E.C."/>
            <person name="Fantinatti-Garboggini F."/>
            <person name="de Carvalho F.M."/>
            <person name="Barcellos F.G."/>
            <person name="Prosdocimi F."/>
            <person name="May G."/>
            <person name="Azevedo Junior G.M."/>
            <person name="Guimaraes G.M."/>
            <person name="Goldman G.H."/>
            <person name="Padilha I.Q."/>
            <person name="Batista Jda S."/>
            <person name="Ferro J.A."/>
            <person name="Ribeiro J.M."/>
            <person name="Fietto J.L."/>
            <person name="Dabbas K.M."/>
            <person name="Cerdeira L."/>
            <person name="Agnez-Lima L.F."/>
            <person name="Brocchi M."/>
            <person name="de Carvalho M.O."/>
            <person name="Teixeira Mde M."/>
            <person name="Diniz Maia Mde M."/>
            <person name="Goldman M.H."/>
            <person name="Cruz Schneider M.P."/>
            <person name="Felipe M.S."/>
            <person name="Hungria M."/>
            <person name="Nicolas M.F."/>
            <person name="Pereira M."/>
            <person name="Montes M.A."/>
            <person name="Cantao M.E."/>
            <person name="Vincentz M."/>
            <person name="Rafael M.S."/>
            <person name="Silverman N."/>
            <person name="Stoco P.H."/>
            <person name="Souza R.C."/>
            <person name="Vicentini R."/>
            <person name="Gazzinelli R.T."/>
            <person name="Neves Rde O."/>
            <person name="Silva R."/>
            <person name="Astolfi-Filho S."/>
            <person name="Maciel T.E."/>
            <person name="Urmenyi T.P."/>
            <person name="Tadei W.P."/>
            <person name="Camargo E.P."/>
            <person name="de Vasconcelos A.T."/>
        </authorList>
    </citation>
    <scope>NUCLEOTIDE SEQUENCE</scope>
</reference>
<keyword evidence="3" id="KW-1185">Reference proteome</keyword>
<reference evidence="1 3" key="1">
    <citation type="journal article" date="2010" name="BMC Genomics">
        <title>Combination of measures distinguishes pre-miRNAs from other stem-loops in the genome of the newly sequenced Anopheles darlingi.</title>
        <authorList>
            <person name="Mendes N.D."/>
            <person name="Freitas A.T."/>
            <person name="Vasconcelos A.T."/>
            <person name="Sagot M.F."/>
        </authorList>
    </citation>
    <scope>NUCLEOTIDE SEQUENCE</scope>
</reference>
<proteinExistence type="predicted"/>
<reference evidence="1" key="2">
    <citation type="submission" date="2010-05" db="EMBL/GenBank/DDBJ databases">
        <authorList>
            <person name="Almeida L.G."/>
            <person name="Nicolas M.F."/>
            <person name="Souza R.C."/>
            <person name="Vasconcelos A.T.R."/>
        </authorList>
    </citation>
    <scope>NUCLEOTIDE SEQUENCE</scope>
</reference>
<dbReference type="EnsemblMetazoa" id="ADAC004103-RA">
    <property type="protein sequence ID" value="ADAC004103-PA"/>
    <property type="gene ID" value="ADAC004103"/>
</dbReference>
<name>W5JJ42_ANODA</name>
<dbReference type="HOGENOM" id="CLU_944035_0_0_1"/>
<evidence type="ECO:0000313" key="2">
    <source>
        <dbReference type="EnsemblMetazoa" id="ADAC004103-PA"/>
    </source>
</evidence>
<dbReference type="VEuPathDB" id="VectorBase:ADAC004103"/>
<accession>W5JJ42</accession>
<protein>
    <submittedName>
        <fullName evidence="1 2">Uncharacterized protein</fullName>
    </submittedName>
</protein>
<dbReference type="Proteomes" id="UP000000673">
    <property type="component" value="Unassembled WGS sequence"/>
</dbReference>